<keyword evidence="5" id="KW-1185">Reference proteome</keyword>
<dbReference type="PROSITE" id="PS50948">
    <property type="entry name" value="PAN"/>
    <property type="match status" value="2"/>
</dbReference>
<evidence type="ECO:0000313" key="4">
    <source>
        <dbReference type="EMBL" id="VDI69689.1"/>
    </source>
</evidence>
<feature type="transmembrane region" description="Helical" evidence="2">
    <location>
        <begin position="512"/>
        <end position="536"/>
    </location>
</feature>
<dbReference type="AlphaFoldDB" id="A0A8B6GWR8"/>
<proteinExistence type="predicted"/>
<comment type="caution">
    <text evidence="4">The sequence shown here is derived from an EMBL/GenBank/DDBJ whole genome shotgun (WGS) entry which is preliminary data.</text>
</comment>
<evidence type="ECO:0000259" key="3">
    <source>
        <dbReference type="PROSITE" id="PS50948"/>
    </source>
</evidence>
<keyword evidence="2" id="KW-0812">Transmembrane</keyword>
<accession>A0A8B6GWR8</accession>
<evidence type="ECO:0000313" key="5">
    <source>
        <dbReference type="Proteomes" id="UP000596742"/>
    </source>
</evidence>
<organism evidence="4 5">
    <name type="scientific">Mytilus galloprovincialis</name>
    <name type="common">Mediterranean mussel</name>
    <dbReference type="NCBI Taxonomy" id="29158"/>
    <lineage>
        <taxon>Eukaryota</taxon>
        <taxon>Metazoa</taxon>
        <taxon>Spiralia</taxon>
        <taxon>Lophotrochozoa</taxon>
        <taxon>Mollusca</taxon>
        <taxon>Bivalvia</taxon>
        <taxon>Autobranchia</taxon>
        <taxon>Pteriomorphia</taxon>
        <taxon>Mytilida</taxon>
        <taxon>Mytiloidea</taxon>
        <taxon>Mytilidae</taxon>
        <taxon>Mytilinae</taxon>
        <taxon>Mytilus</taxon>
    </lineage>
</organism>
<dbReference type="InterPro" id="IPR003609">
    <property type="entry name" value="Pan_app"/>
</dbReference>
<feature type="domain" description="Apple" evidence="3">
    <location>
        <begin position="90"/>
        <end position="160"/>
    </location>
</feature>
<dbReference type="EMBL" id="UYJE01009059">
    <property type="protein sequence ID" value="VDI69689.1"/>
    <property type="molecule type" value="Genomic_DNA"/>
</dbReference>
<dbReference type="OrthoDB" id="6145981at2759"/>
<dbReference type="Proteomes" id="UP000596742">
    <property type="component" value="Unassembled WGS sequence"/>
</dbReference>
<protein>
    <recommendedName>
        <fullName evidence="3">Apple domain-containing protein</fullName>
    </recommendedName>
</protein>
<sequence>MFIRCFSGSLDSSCSFTSVGRNTIGDCGDDNFDQIVGSFEHCTESCIVNPLCHGVSYKTSRSICRRYTCDQSTTDRNVEFFPLTCTAYRCFAHAHRNKTGDCPSYQTVNTTLKGCKEECIEDDSCRAASFNADTDECILHNCTTSNDTSLETQMHILKKCGYSICHYNHTGAGYGLCSPRTHYAKDLNACLKFCEESYDTQDFNCNAVAYPIIPILGPENCALFDCQLYGSSINQTTSDFYIRHCPEDTITSTSVMQRDEDKSTSKLTFTTILYDKVTTFAQGRTSFLPSSTRNTIGTQSSAGTELSTTNTGNAIYNPTGSSVLTSTDEISSTLDTITSTSLMQRDESTSKLTSTTKSYERVTTFAQERTSFLPTSTRNTIGTQSSVGTEVTELSTTNTGNAIYNPTGSSVLTSTDEISSTLGRTTAQVAMSTLLIEDTSYSNGVTYNVVTYNNSRATRNVCLCWCSISENETFAEFYERIIEPLKVNKKSLSSTIRKLTCANDDRPSAARVGYVGVITLLIVILTIVALDFSSIANKLITHLRQH</sequence>
<reference evidence="4" key="1">
    <citation type="submission" date="2018-11" db="EMBL/GenBank/DDBJ databases">
        <authorList>
            <person name="Alioto T."/>
            <person name="Alioto T."/>
        </authorList>
    </citation>
    <scope>NUCLEOTIDE SEQUENCE</scope>
</reference>
<feature type="region of interest" description="Disordered" evidence="1">
    <location>
        <begin position="291"/>
        <end position="312"/>
    </location>
</feature>
<gene>
    <name evidence="4" type="ORF">MGAL_10B002239</name>
</gene>
<name>A0A8B6GWR8_MYTGA</name>
<keyword evidence="2" id="KW-1133">Transmembrane helix</keyword>
<evidence type="ECO:0000256" key="2">
    <source>
        <dbReference type="SAM" id="Phobius"/>
    </source>
</evidence>
<feature type="domain" description="Apple" evidence="3">
    <location>
        <begin position="14"/>
        <end position="85"/>
    </location>
</feature>
<keyword evidence="2" id="KW-0472">Membrane</keyword>
<evidence type="ECO:0000256" key="1">
    <source>
        <dbReference type="SAM" id="MobiDB-lite"/>
    </source>
</evidence>